<feature type="region of interest" description="Disordered" evidence="8">
    <location>
        <begin position="1"/>
        <end position="34"/>
    </location>
</feature>
<name>A0AAV2G430_9ROSI</name>
<dbReference type="AlphaFoldDB" id="A0AAV2G430"/>
<keyword evidence="3" id="KW-1003">Cell membrane</keyword>
<evidence type="ECO:0000313" key="9">
    <source>
        <dbReference type="EMBL" id="CAL1405420.1"/>
    </source>
</evidence>
<gene>
    <name evidence="9" type="ORF">LTRI10_LOCUS45206</name>
</gene>
<protein>
    <recommendedName>
        <fullName evidence="11">ROTUNDIFOLIA like 8</fullName>
    </recommendedName>
</protein>
<evidence type="ECO:0000256" key="8">
    <source>
        <dbReference type="SAM" id="MobiDB-lite"/>
    </source>
</evidence>
<comment type="subcellular location">
    <subcellularLocation>
        <location evidence="1">Cell membrane</location>
        <topology evidence="1">Single-pass membrane protein</topology>
    </subcellularLocation>
</comment>
<dbReference type="Pfam" id="PF08137">
    <property type="entry name" value="DVL"/>
    <property type="match status" value="1"/>
</dbReference>
<dbReference type="EMBL" id="OZ034821">
    <property type="protein sequence ID" value="CAL1405420.1"/>
    <property type="molecule type" value="Genomic_DNA"/>
</dbReference>
<evidence type="ECO:0000256" key="5">
    <source>
        <dbReference type="ARBA" id="ARBA00022989"/>
    </source>
</evidence>
<evidence type="ECO:0000256" key="4">
    <source>
        <dbReference type="ARBA" id="ARBA00022692"/>
    </source>
</evidence>
<dbReference type="Proteomes" id="UP001497516">
    <property type="component" value="Chromosome 8"/>
</dbReference>
<proteinExistence type="inferred from homology"/>
<dbReference type="InterPro" id="IPR052153">
    <property type="entry name" value="DVL/RTFL_small_peptides"/>
</dbReference>
<evidence type="ECO:0000256" key="3">
    <source>
        <dbReference type="ARBA" id="ARBA00022475"/>
    </source>
</evidence>
<evidence type="ECO:0000256" key="2">
    <source>
        <dbReference type="ARBA" id="ARBA00022473"/>
    </source>
</evidence>
<keyword evidence="6" id="KW-0472">Membrane</keyword>
<evidence type="ECO:0000256" key="7">
    <source>
        <dbReference type="ARBA" id="ARBA00024340"/>
    </source>
</evidence>
<dbReference type="PANTHER" id="PTHR47855">
    <property type="entry name" value="OS01G0525701 PROTEIN"/>
    <property type="match status" value="1"/>
</dbReference>
<organism evidence="9 10">
    <name type="scientific">Linum trigynum</name>
    <dbReference type="NCBI Taxonomy" id="586398"/>
    <lineage>
        <taxon>Eukaryota</taxon>
        <taxon>Viridiplantae</taxon>
        <taxon>Streptophyta</taxon>
        <taxon>Embryophyta</taxon>
        <taxon>Tracheophyta</taxon>
        <taxon>Spermatophyta</taxon>
        <taxon>Magnoliopsida</taxon>
        <taxon>eudicotyledons</taxon>
        <taxon>Gunneridae</taxon>
        <taxon>Pentapetalae</taxon>
        <taxon>rosids</taxon>
        <taxon>fabids</taxon>
        <taxon>Malpighiales</taxon>
        <taxon>Linaceae</taxon>
        <taxon>Linum</taxon>
    </lineage>
</organism>
<comment type="similarity">
    <text evidence="7">Belongs to the DVL/RTFL small polypeptides family.</text>
</comment>
<accession>A0AAV2G430</accession>
<sequence length="66" mass="7427">MRSSSSSRTSSSSASDLASSCRRSTTTKRPKMTMSSCGKLGKYLKQQQGRLYVIRRCVVMLVCWRD</sequence>
<feature type="compositionally biased region" description="Low complexity" evidence="8">
    <location>
        <begin position="1"/>
        <end position="24"/>
    </location>
</feature>
<dbReference type="GO" id="GO:0005886">
    <property type="term" value="C:plasma membrane"/>
    <property type="evidence" value="ECO:0007669"/>
    <property type="project" value="UniProtKB-SubCell"/>
</dbReference>
<evidence type="ECO:0000256" key="1">
    <source>
        <dbReference type="ARBA" id="ARBA00004162"/>
    </source>
</evidence>
<dbReference type="GO" id="GO:0048367">
    <property type="term" value="P:shoot system development"/>
    <property type="evidence" value="ECO:0007669"/>
    <property type="project" value="UniProtKB-ARBA"/>
</dbReference>
<keyword evidence="10" id="KW-1185">Reference proteome</keyword>
<evidence type="ECO:0000313" key="10">
    <source>
        <dbReference type="Proteomes" id="UP001497516"/>
    </source>
</evidence>
<keyword evidence="2" id="KW-0217">Developmental protein</keyword>
<dbReference type="InterPro" id="IPR012552">
    <property type="entry name" value="DVL"/>
</dbReference>
<dbReference type="GO" id="GO:0008285">
    <property type="term" value="P:negative regulation of cell population proliferation"/>
    <property type="evidence" value="ECO:0007669"/>
    <property type="project" value="InterPro"/>
</dbReference>
<dbReference type="PANTHER" id="PTHR47855:SF3">
    <property type="entry name" value="SMALL POLYPEPTIDE DEVIL 1-RELATED"/>
    <property type="match status" value="1"/>
</dbReference>
<keyword evidence="4" id="KW-0812">Transmembrane</keyword>
<reference evidence="9 10" key="1">
    <citation type="submission" date="2024-04" db="EMBL/GenBank/DDBJ databases">
        <authorList>
            <person name="Fracassetti M."/>
        </authorList>
    </citation>
    <scope>NUCLEOTIDE SEQUENCE [LARGE SCALE GENOMIC DNA]</scope>
</reference>
<keyword evidence="5" id="KW-1133">Transmembrane helix</keyword>
<evidence type="ECO:0000256" key="6">
    <source>
        <dbReference type="ARBA" id="ARBA00023136"/>
    </source>
</evidence>
<evidence type="ECO:0008006" key="11">
    <source>
        <dbReference type="Google" id="ProtNLM"/>
    </source>
</evidence>